<dbReference type="NCBIfam" id="TIGR00636">
    <property type="entry name" value="PduO_Nterm"/>
    <property type="match status" value="1"/>
</dbReference>
<keyword evidence="1 4" id="KW-0808">Transferase</keyword>
<comment type="caution">
    <text evidence="7">The sequence shown here is derived from an EMBL/GenBank/DDBJ whole genome shotgun (WGS) entry which is preliminary data.</text>
</comment>
<name>A0ABT3Q3P1_9PROT</name>
<keyword evidence="8" id="KW-1185">Reference proteome</keyword>
<accession>A0ABT3Q3P1</accession>
<comment type="catalytic activity">
    <reaction evidence="4">
        <text>2 cob(II)alamin + reduced [electron-transfer flavoprotein] + 2 ATP = 2 adenosylcob(III)alamin + 2 triphosphate + oxidized [electron-transfer flavoprotein] + 3 H(+)</text>
        <dbReference type="Rhea" id="RHEA:28671"/>
        <dbReference type="Rhea" id="RHEA-COMP:10685"/>
        <dbReference type="Rhea" id="RHEA-COMP:10686"/>
        <dbReference type="ChEBI" id="CHEBI:15378"/>
        <dbReference type="ChEBI" id="CHEBI:16304"/>
        <dbReference type="ChEBI" id="CHEBI:18036"/>
        <dbReference type="ChEBI" id="CHEBI:18408"/>
        <dbReference type="ChEBI" id="CHEBI:30616"/>
        <dbReference type="ChEBI" id="CHEBI:57692"/>
        <dbReference type="ChEBI" id="CHEBI:58307"/>
        <dbReference type="EC" id="2.5.1.17"/>
    </reaction>
</comment>
<sequence>MTIRIDRVVTRGGDAGQTSLGDGTRVSKNSTRIEAMGCLDELNAVVGLLRSHLPPESAEAGQLAHLQNRLFDMGADLCQPEQPGEGDADGAGAPERRHRATRLGAEAVPELEGWIEQMRAVQAPLTSFVLPGGTQAAAWAHLARTQARTTERRVVALAQHEALNPELLKMLNRLSDYFFVLARHFNQHGRTDVLWTPAARRGQV</sequence>
<dbReference type="GO" id="GO:0008817">
    <property type="term" value="F:corrinoid adenosyltransferase activity"/>
    <property type="evidence" value="ECO:0007669"/>
    <property type="project" value="UniProtKB-EC"/>
</dbReference>
<evidence type="ECO:0000256" key="3">
    <source>
        <dbReference type="ARBA" id="ARBA00022840"/>
    </source>
</evidence>
<dbReference type="PANTHER" id="PTHR12213">
    <property type="entry name" value="CORRINOID ADENOSYLTRANSFERASE"/>
    <property type="match status" value="1"/>
</dbReference>
<evidence type="ECO:0000313" key="8">
    <source>
        <dbReference type="Proteomes" id="UP001526446"/>
    </source>
</evidence>
<comment type="similarity">
    <text evidence="4">Belongs to the Cob(I)alamin adenosyltransferase family.</text>
</comment>
<dbReference type="InterPro" id="IPR016030">
    <property type="entry name" value="CblAdoTrfase-like"/>
</dbReference>
<evidence type="ECO:0000313" key="7">
    <source>
        <dbReference type="EMBL" id="MCX2559901.1"/>
    </source>
</evidence>
<keyword evidence="3 4" id="KW-0067">ATP-binding</keyword>
<dbReference type="EMBL" id="JAPIUX010000001">
    <property type="protein sequence ID" value="MCX2559901.1"/>
    <property type="molecule type" value="Genomic_DNA"/>
</dbReference>
<gene>
    <name evidence="7" type="ORF">OQ252_00605</name>
</gene>
<evidence type="ECO:0000256" key="5">
    <source>
        <dbReference type="SAM" id="MobiDB-lite"/>
    </source>
</evidence>
<evidence type="ECO:0000256" key="4">
    <source>
        <dbReference type="RuleBase" id="RU366026"/>
    </source>
</evidence>
<feature type="domain" description="Cobalamin adenosyltransferase-like" evidence="6">
    <location>
        <begin position="9"/>
        <end position="184"/>
    </location>
</feature>
<dbReference type="InterPro" id="IPR036451">
    <property type="entry name" value="CblAdoTrfase-like_sf"/>
</dbReference>
<dbReference type="SUPFAM" id="SSF89028">
    <property type="entry name" value="Cobalamin adenosyltransferase-like"/>
    <property type="match status" value="1"/>
</dbReference>
<evidence type="ECO:0000259" key="6">
    <source>
        <dbReference type="Pfam" id="PF01923"/>
    </source>
</evidence>
<comment type="catalytic activity">
    <reaction evidence="4">
        <text>2 cob(II)yrinate a,c diamide + reduced [electron-transfer flavoprotein] + 2 ATP = 2 adenosylcob(III)yrinate a,c-diamide + 2 triphosphate + oxidized [electron-transfer flavoprotein] + 3 H(+)</text>
        <dbReference type="Rhea" id="RHEA:11528"/>
        <dbReference type="Rhea" id="RHEA-COMP:10685"/>
        <dbReference type="Rhea" id="RHEA-COMP:10686"/>
        <dbReference type="ChEBI" id="CHEBI:15378"/>
        <dbReference type="ChEBI" id="CHEBI:18036"/>
        <dbReference type="ChEBI" id="CHEBI:30616"/>
        <dbReference type="ChEBI" id="CHEBI:57692"/>
        <dbReference type="ChEBI" id="CHEBI:58307"/>
        <dbReference type="ChEBI" id="CHEBI:58503"/>
        <dbReference type="ChEBI" id="CHEBI:58537"/>
        <dbReference type="EC" id="2.5.1.17"/>
    </reaction>
</comment>
<reference evidence="7 8" key="1">
    <citation type="submission" date="2022-11" db="EMBL/GenBank/DDBJ databases">
        <title>Genome sequencing of Acetobacter type strain.</title>
        <authorList>
            <person name="Heo J."/>
            <person name="Lee D."/>
            <person name="Han B.-H."/>
            <person name="Hong S.-B."/>
            <person name="Kwon S.-W."/>
        </authorList>
    </citation>
    <scope>NUCLEOTIDE SEQUENCE [LARGE SCALE GENOMIC DNA]</scope>
    <source>
        <strain evidence="7 8">KACC 21251</strain>
    </source>
</reference>
<dbReference type="Pfam" id="PF01923">
    <property type="entry name" value="Cob_adeno_trans"/>
    <property type="match status" value="1"/>
</dbReference>
<keyword evidence="2 4" id="KW-0547">Nucleotide-binding</keyword>
<dbReference type="EC" id="2.5.1.17" evidence="4"/>
<dbReference type="Proteomes" id="UP001526446">
    <property type="component" value="Unassembled WGS sequence"/>
</dbReference>
<dbReference type="Gene3D" id="1.20.1200.10">
    <property type="entry name" value="Cobalamin adenosyltransferase-like"/>
    <property type="match status" value="1"/>
</dbReference>
<evidence type="ECO:0000256" key="2">
    <source>
        <dbReference type="ARBA" id="ARBA00022741"/>
    </source>
</evidence>
<dbReference type="RefSeq" id="WP_166118386.1">
    <property type="nucleotide sequence ID" value="NZ_JAPIUX010000001.1"/>
</dbReference>
<organism evidence="7 8">
    <name type="scientific">Acetobacter farinalis</name>
    <dbReference type="NCBI Taxonomy" id="1260984"/>
    <lineage>
        <taxon>Bacteria</taxon>
        <taxon>Pseudomonadati</taxon>
        <taxon>Pseudomonadota</taxon>
        <taxon>Alphaproteobacteria</taxon>
        <taxon>Acetobacterales</taxon>
        <taxon>Acetobacteraceae</taxon>
        <taxon>Acetobacter</taxon>
    </lineage>
</organism>
<proteinExistence type="inferred from homology"/>
<protein>
    <recommendedName>
        <fullName evidence="4">Corrinoid adenosyltransferase</fullName>
        <ecNumber evidence="4">2.5.1.17</ecNumber>
    </recommendedName>
    <alternativeName>
        <fullName evidence="4">Cob(II)alamin adenosyltransferase</fullName>
    </alternativeName>
    <alternativeName>
        <fullName evidence="4">Cob(II)yrinic acid a,c-diamide adenosyltransferase</fullName>
    </alternativeName>
    <alternativeName>
        <fullName evidence="4">Cobinamide/cobalamin adenosyltransferase</fullName>
    </alternativeName>
</protein>
<evidence type="ECO:0000256" key="1">
    <source>
        <dbReference type="ARBA" id="ARBA00022679"/>
    </source>
</evidence>
<comment type="pathway">
    <text evidence="4">Cofactor biosynthesis; adenosylcobalamin biosynthesis; adenosylcobalamin from cob(II)yrinate a,c-diamide: step 2/7.</text>
</comment>
<keyword evidence="4" id="KW-0169">Cobalamin biosynthesis</keyword>
<dbReference type="InterPro" id="IPR029499">
    <property type="entry name" value="PduO-typ"/>
</dbReference>
<dbReference type="PANTHER" id="PTHR12213:SF0">
    <property type="entry name" value="CORRINOID ADENOSYLTRANSFERASE MMAB"/>
    <property type="match status" value="1"/>
</dbReference>
<feature type="region of interest" description="Disordered" evidence="5">
    <location>
        <begin position="76"/>
        <end position="96"/>
    </location>
</feature>